<organism evidence="1 2">
    <name type="scientific">Arabidopsis thaliana x Arabidopsis arenosa</name>
    <dbReference type="NCBI Taxonomy" id="1240361"/>
    <lineage>
        <taxon>Eukaryota</taxon>
        <taxon>Viridiplantae</taxon>
        <taxon>Streptophyta</taxon>
        <taxon>Embryophyta</taxon>
        <taxon>Tracheophyta</taxon>
        <taxon>Spermatophyta</taxon>
        <taxon>Magnoliopsida</taxon>
        <taxon>eudicotyledons</taxon>
        <taxon>Gunneridae</taxon>
        <taxon>Pentapetalae</taxon>
        <taxon>rosids</taxon>
        <taxon>malvids</taxon>
        <taxon>Brassicales</taxon>
        <taxon>Brassicaceae</taxon>
        <taxon>Camelineae</taxon>
        <taxon>Arabidopsis</taxon>
    </lineage>
</organism>
<comment type="caution">
    <text evidence="1">The sequence shown here is derived from an EMBL/GenBank/DDBJ whole genome shotgun (WGS) entry which is preliminary data.</text>
</comment>
<gene>
    <name evidence="1" type="ORF">ISN45_Aa02g022620</name>
</gene>
<dbReference type="Proteomes" id="UP000694240">
    <property type="component" value="Chromosome 7"/>
</dbReference>
<evidence type="ECO:0000313" key="2">
    <source>
        <dbReference type="Proteomes" id="UP000694240"/>
    </source>
</evidence>
<evidence type="ECO:0000313" key="1">
    <source>
        <dbReference type="EMBL" id="KAG7587021.1"/>
    </source>
</evidence>
<proteinExistence type="predicted"/>
<sequence>EISLFFFRGIVSVQVMIKRQGHQILLLEKYNDDYV</sequence>
<name>A0A8T2BTZ9_9BRAS</name>
<feature type="non-terminal residue" evidence="1">
    <location>
        <position position="1"/>
    </location>
</feature>
<reference evidence="1 2" key="1">
    <citation type="submission" date="2020-12" db="EMBL/GenBank/DDBJ databases">
        <title>Concerted genomic and epigenomic changes stabilize Arabidopsis allopolyploids.</title>
        <authorList>
            <person name="Chen Z."/>
        </authorList>
    </citation>
    <scope>NUCLEOTIDE SEQUENCE [LARGE SCALE GENOMIC DNA]</scope>
    <source>
        <strain evidence="1">Allo738</strain>
        <tissue evidence="1">Leaf</tissue>
    </source>
</reference>
<accession>A0A8T2BTZ9</accession>
<protein>
    <submittedName>
        <fullName evidence="1">Uncharacterized protein</fullName>
    </submittedName>
</protein>
<keyword evidence="2" id="KW-1185">Reference proteome</keyword>
<dbReference type="EMBL" id="JAEFBK010000007">
    <property type="protein sequence ID" value="KAG7587021.1"/>
    <property type="molecule type" value="Genomic_DNA"/>
</dbReference>
<dbReference type="AlphaFoldDB" id="A0A8T2BTZ9"/>